<dbReference type="EMBL" id="LNQL01000001">
    <property type="protein sequence ID" value="KSU50108.1"/>
    <property type="molecule type" value="Genomic_DNA"/>
</dbReference>
<name>A0A0V8GIL1_9BACL</name>
<dbReference type="AlphaFoldDB" id="A0A0V8GIL1"/>
<dbReference type="GeneID" id="90837830"/>
<proteinExistence type="predicted"/>
<comment type="caution">
    <text evidence="1">The sequence shown here is derived from an EMBL/GenBank/DDBJ whole genome shotgun (WGS) entry which is preliminary data.</text>
</comment>
<dbReference type="Proteomes" id="UP000053797">
    <property type="component" value="Unassembled WGS sequence"/>
</dbReference>
<dbReference type="RefSeq" id="WP_023469278.1">
    <property type="nucleotide sequence ID" value="NZ_FMYN01000001.1"/>
</dbReference>
<evidence type="ECO:0000313" key="2">
    <source>
        <dbReference type="EMBL" id="MEI4461901.1"/>
    </source>
</evidence>
<evidence type="ECO:0000313" key="4">
    <source>
        <dbReference type="Proteomes" id="UP001387110"/>
    </source>
</evidence>
<accession>A0A0V8GIL1</accession>
<gene>
    <name evidence="1" type="ORF">AS033_01670</name>
    <name evidence="2" type="ORF">SZL87_05595</name>
</gene>
<reference evidence="2 4" key="2">
    <citation type="submission" date="2023-12" db="EMBL/GenBank/DDBJ databases">
        <authorList>
            <person name="Easwaran N."/>
            <person name="Lazarus H.P.S."/>
        </authorList>
    </citation>
    <scope>NUCLEOTIDE SEQUENCE [LARGE SCALE GENOMIC DNA]</scope>
    <source>
        <strain evidence="2 4">VIT-2023</strain>
    </source>
</reference>
<keyword evidence="4" id="KW-1185">Reference proteome</keyword>
<reference evidence="1 3" key="1">
    <citation type="journal article" date="2015" name="Int. J. Syst. Evol. Microbiol.">
        <title>Exiguobacterium enclense sp. nov., isolated from sediment.</title>
        <authorList>
            <person name="Dastager S.G."/>
            <person name="Mawlankar R."/>
            <person name="Sonalkar V.V."/>
            <person name="Thorat M.N."/>
            <person name="Mual P."/>
            <person name="Verma A."/>
            <person name="Krishnamurthi S."/>
            <person name="Tang S.K."/>
            <person name="Li W.J."/>
        </authorList>
    </citation>
    <scope>NUCLEOTIDE SEQUENCE [LARGE SCALE GENOMIC DNA]</scope>
    <source>
        <strain evidence="1 3">NIO-1109</strain>
    </source>
</reference>
<sequence>MTEQEQLTQEQLDNLLKNAFAMQVPILEKFMKDTHDRYALATTSFKRDMEAMKETEWHQFFASKLLPHFFLEHLGFGASFRFNGHDKEVDLPENVVPVRNDADEQIDKVVLGVKKAMQDEHIKNHDLVANFYKETLELACQMGSRVGMSDEFYTLVKPSLVHANEGE</sequence>
<dbReference type="OrthoDB" id="2352220at2"/>
<evidence type="ECO:0000313" key="3">
    <source>
        <dbReference type="Proteomes" id="UP000053797"/>
    </source>
</evidence>
<dbReference type="EMBL" id="JBAWKY010000001">
    <property type="protein sequence ID" value="MEI4461901.1"/>
    <property type="molecule type" value="Genomic_DNA"/>
</dbReference>
<protein>
    <submittedName>
        <fullName evidence="1">Uncharacterized protein</fullName>
    </submittedName>
</protein>
<dbReference type="Proteomes" id="UP001387110">
    <property type="component" value="Unassembled WGS sequence"/>
</dbReference>
<evidence type="ECO:0000313" key="1">
    <source>
        <dbReference type="EMBL" id="KSU50108.1"/>
    </source>
</evidence>
<organism evidence="1 3">
    <name type="scientific">Exiguobacterium indicum</name>
    <dbReference type="NCBI Taxonomy" id="296995"/>
    <lineage>
        <taxon>Bacteria</taxon>
        <taxon>Bacillati</taxon>
        <taxon>Bacillota</taxon>
        <taxon>Bacilli</taxon>
        <taxon>Bacillales</taxon>
        <taxon>Bacillales Family XII. Incertae Sedis</taxon>
        <taxon>Exiguobacterium</taxon>
    </lineage>
</organism>